<feature type="transmembrane region" description="Helical" evidence="2">
    <location>
        <begin position="551"/>
        <end position="571"/>
    </location>
</feature>
<keyword evidence="2" id="KW-0812">Transmembrane</keyword>
<proteinExistence type="predicted"/>
<dbReference type="EMBL" id="KN832889">
    <property type="protein sequence ID" value="KIM94567.1"/>
    <property type="molecule type" value="Genomic_DNA"/>
</dbReference>
<evidence type="ECO:0000313" key="4">
    <source>
        <dbReference type="Proteomes" id="UP000054321"/>
    </source>
</evidence>
<reference evidence="4" key="2">
    <citation type="submission" date="2015-01" db="EMBL/GenBank/DDBJ databases">
        <title>Evolutionary Origins and Diversification of the Mycorrhizal Mutualists.</title>
        <authorList>
            <consortium name="DOE Joint Genome Institute"/>
            <consortium name="Mycorrhizal Genomics Consortium"/>
            <person name="Kohler A."/>
            <person name="Kuo A."/>
            <person name="Nagy L.G."/>
            <person name="Floudas D."/>
            <person name="Copeland A."/>
            <person name="Barry K.W."/>
            <person name="Cichocki N."/>
            <person name="Veneault-Fourrey C."/>
            <person name="LaButti K."/>
            <person name="Lindquist E.A."/>
            <person name="Lipzen A."/>
            <person name="Lundell T."/>
            <person name="Morin E."/>
            <person name="Murat C."/>
            <person name="Riley R."/>
            <person name="Ohm R."/>
            <person name="Sun H."/>
            <person name="Tunlid A."/>
            <person name="Henrissat B."/>
            <person name="Grigoriev I.V."/>
            <person name="Hibbett D.S."/>
            <person name="Martin F."/>
        </authorList>
    </citation>
    <scope>NUCLEOTIDE SEQUENCE [LARGE SCALE GENOMIC DNA]</scope>
    <source>
        <strain evidence="4">Zn</strain>
    </source>
</reference>
<reference evidence="3 4" key="1">
    <citation type="submission" date="2014-04" db="EMBL/GenBank/DDBJ databases">
        <authorList>
            <consortium name="DOE Joint Genome Institute"/>
            <person name="Kuo A."/>
            <person name="Martino E."/>
            <person name="Perotto S."/>
            <person name="Kohler A."/>
            <person name="Nagy L.G."/>
            <person name="Floudas D."/>
            <person name="Copeland A."/>
            <person name="Barry K.W."/>
            <person name="Cichocki N."/>
            <person name="Veneault-Fourrey C."/>
            <person name="LaButti K."/>
            <person name="Lindquist E.A."/>
            <person name="Lipzen A."/>
            <person name="Lundell T."/>
            <person name="Morin E."/>
            <person name="Murat C."/>
            <person name="Sun H."/>
            <person name="Tunlid A."/>
            <person name="Henrissat B."/>
            <person name="Grigoriev I.V."/>
            <person name="Hibbett D.S."/>
            <person name="Martin F."/>
            <person name="Nordberg H.P."/>
            <person name="Cantor M.N."/>
            <person name="Hua S.X."/>
        </authorList>
    </citation>
    <scope>NUCLEOTIDE SEQUENCE [LARGE SCALE GENOMIC DNA]</scope>
    <source>
        <strain evidence="3 4">Zn</strain>
    </source>
</reference>
<evidence type="ECO:0000256" key="2">
    <source>
        <dbReference type="SAM" id="Phobius"/>
    </source>
</evidence>
<accession>A0A0C3CY36</accession>
<organism evidence="3 4">
    <name type="scientific">Oidiodendron maius (strain Zn)</name>
    <dbReference type="NCBI Taxonomy" id="913774"/>
    <lineage>
        <taxon>Eukaryota</taxon>
        <taxon>Fungi</taxon>
        <taxon>Dikarya</taxon>
        <taxon>Ascomycota</taxon>
        <taxon>Pezizomycotina</taxon>
        <taxon>Leotiomycetes</taxon>
        <taxon>Leotiomycetes incertae sedis</taxon>
        <taxon>Myxotrichaceae</taxon>
        <taxon>Oidiodendron</taxon>
    </lineage>
</organism>
<evidence type="ECO:0000256" key="1">
    <source>
        <dbReference type="SAM" id="MobiDB-lite"/>
    </source>
</evidence>
<feature type="compositionally biased region" description="Basic and acidic residues" evidence="1">
    <location>
        <begin position="49"/>
        <end position="63"/>
    </location>
</feature>
<gene>
    <name evidence="3" type="ORF">OIDMADRAFT_184263</name>
</gene>
<keyword evidence="2" id="KW-1133">Transmembrane helix</keyword>
<feature type="region of interest" description="Disordered" evidence="1">
    <location>
        <begin position="44"/>
        <end position="72"/>
    </location>
</feature>
<sequence length="675" mass="77164">METNSHGGLFTACKFCSWEKELSSSPKFNLGDENQAFIDEILNDNQDGEPNKENDNENQHISDMEDDDGDESCLNDENVVRYFLQEEDYSQRYRDLLEVVGGFCQEISLRDLRDGTKENNEVPVAILHEISCGGHSRPYEGPSSQKQLYQKLSKRSRDFDENTTSNVDEYMRRHLTESNTQKRLIYVTNLDRWSILALFATATRKQRPALIDLVYKHLTFRASISAIPPSPGFHVFAMNFHIPYYTLRICTVKVEGSRRKSKGSPVRIALDLPFAGITDDTSTTPPKGVERLYQAQVSVVVTGIDNRIWSAYAFIDAIEDKDTVTHYHQEAQDLGLPPDPLACSRIMVEARRFLPPKRYFLKVFQIRIDKVKSDIVEFIIIVISFPLSMRKKALVSFQSKDSDEQEARKKLWDFNIWITDMKSIITELTNCLDSTICEWETFERRDIQYFYHHCESPPNSNGRDSSSEEINKTFDELRNFRKELGRVKNEISSDFLNALNCHLSLESNDVAVLQKKTTKYVANMTICFYPLILAATLFSTQPGVMPFAQNFVSFALSLFLFTFLIVLTFKWGSWSGAVAQWVKMHLCFLHHFLKMEGKESGNKGGNDESSATGNARDTFVSSSAVKRRLFPIRRLAEQTQLQNIEAGTMSCDITDADREEARAFSKSEALYGGAF</sequence>
<protein>
    <submittedName>
        <fullName evidence="3">Uncharacterized protein</fullName>
    </submittedName>
</protein>
<dbReference type="InParanoid" id="A0A0C3CY36"/>
<dbReference type="AlphaFoldDB" id="A0A0C3CY36"/>
<dbReference type="STRING" id="913774.A0A0C3CY36"/>
<feature type="transmembrane region" description="Helical" evidence="2">
    <location>
        <begin position="520"/>
        <end position="539"/>
    </location>
</feature>
<evidence type="ECO:0000313" key="3">
    <source>
        <dbReference type="EMBL" id="KIM94567.1"/>
    </source>
</evidence>
<keyword evidence="2" id="KW-0472">Membrane</keyword>
<dbReference type="HOGENOM" id="CLU_025796_0_0_1"/>
<dbReference type="Proteomes" id="UP000054321">
    <property type="component" value="Unassembled WGS sequence"/>
</dbReference>
<keyword evidence="4" id="KW-1185">Reference proteome</keyword>
<dbReference type="OrthoDB" id="5428055at2759"/>
<name>A0A0C3CY36_OIDMZ</name>